<evidence type="ECO:0000313" key="1">
    <source>
        <dbReference type="EMBL" id="ALO80137.1"/>
    </source>
</evidence>
<accession>A0A0S2MW75</accession>
<gene>
    <name evidence="1" type="ORF">Phi4113_128</name>
</gene>
<dbReference type="EMBL" id="KT962245">
    <property type="protein sequence ID" value="ALO80137.1"/>
    <property type="molecule type" value="Genomic_RNA"/>
</dbReference>
<reference evidence="1 2" key="1">
    <citation type="submission" date="2015-10" db="EMBL/GenBank/DDBJ databases">
        <title>Large-scale maps of variable infection efficiencies in aquatic Bacteriodetes phage-host model systems.</title>
        <authorList>
            <person name="Holmfeldt K."/>
            <person name="Solonenko N."/>
            <person name="Howard-Varona C."/>
            <person name="Moreno M."/>
            <person name="Malmstrom R.R."/>
            <person name="Blow M.J."/>
            <person name="Sullivan M.B."/>
        </authorList>
    </citation>
    <scope>NUCLEOTIDE SEQUENCE [LARGE SCALE GENOMIC DNA]</scope>
</reference>
<name>A0A0S2MW75_9CAUD</name>
<proteinExistence type="predicted"/>
<organism evidence="1 2">
    <name type="scientific">Cellulophaga phage phi4:1_13</name>
    <dbReference type="NCBI Taxonomy" id="1747284"/>
    <lineage>
        <taxon>Viruses</taxon>
        <taxon>Duplodnaviria</taxon>
        <taxon>Heunggongvirae</taxon>
        <taxon>Uroviricota</taxon>
        <taxon>Caudoviricetes</taxon>
        <taxon>Lightbulbvirus</taxon>
        <taxon>Lightbulbvirus Cba41</taxon>
    </lineage>
</organism>
<protein>
    <submittedName>
        <fullName evidence="1">Uncharacterized protein</fullName>
    </submittedName>
</protein>
<sequence>MLSYSTILQGHTTTEEAAKEWAQGFDFSQDEVEENSYSHSRYIDTINNIEIHYCYGADYYFFCDAATEDKKIKDFKEGIEGIEFLRNAVQWFNYRDEHLNAEKTPKQLLNEYLEEVNHG</sequence>
<evidence type="ECO:0000313" key="2">
    <source>
        <dbReference type="Proteomes" id="UP000229115"/>
    </source>
</evidence>
<dbReference type="Proteomes" id="UP000229115">
    <property type="component" value="Segment"/>
</dbReference>